<comment type="similarity">
    <text evidence="2 10">Belongs to the glycosyl hydrolase 5 (cellulase A) family.</text>
</comment>
<proteinExistence type="inferred from homology"/>
<dbReference type="GO" id="GO:0005576">
    <property type="term" value="C:extracellular region"/>
    <property type="evidence" value="ECO:0007669"/>
    <property type="project" value="UniProtKB-SubCell"/>
</dbReference>
<evidence type="ECO:0000256" key="7">
    <source>
        <dbReference type="ARBA" id="ARBA00023316"/>
    </source>
</evidence>
<evidence type="ECO:0000313" key="16">
    <source>
        <dbReference type="Proteomes" id="UP000310708"/>
    </source>
</evidence>
<dbReference type="SUPFAM" id="SSF51445">
    <property type="entry name" value="(Trans)glycosidases"/>
    <property type="match status" value="1"/>
</dbReference>
<evidence type="ECO:0000313" key="14">
    <source>
        <dbReference type="EMBL" id="TIC64624.1"/>
    </source>
</evidence>
<dbReference type="Proteomes" id="UP000310708">
    <property type="component" value="Unassembled WGS sequence"/>
</dbReference>
<evidence type="ECO:0000313" key="15">
    <source>
        <dbReference type="Proteomes" id="UP000305362"/>
    </source>
</evidence>
<reference evidence="15 16" key="1">
    <citation type="submission" date="2019-03" db="EMBL/GenBank/DDBJ databases">
        <title>Sequencing 25 genomes of Wallemia mellicola.</title>
        <authorList>
            <person name="Gostincar C."/>
        </authorList>
    </citation>
    <scope>NUCLEOTIDE SEQUENCE [LARGE SCALE GENOMIC DNA]</scope>
    <source>
        <strain evidence="13 15">EXF-1277</strain>
        <strain evidence="14 16">EXF-757</strain>
    </source>
</reference>
<feature type="chain" id="PRO_5044091105" description="glucan 1,3-beta-glucosidase" evidence="11">
    <location>
        <begin position="22"/>
        <end position="422"/>
    </location>
</feature>
<dbReference type="GO" id="GO:0009986">
    <property type="term" value="C:cell surface"/>
    <property type="evidence" value="ECO:0007669"/>
    <property type="project" value="TreeGrafter"/>
</dbReference>
<evidence type="ECO:0000256" key="4">
    <source>
        <dbReference type="ARBA" id="ARBA00022729"/>
    </source>
</evidence>
<dbReference type="AlphaFoldDB" id="A0A4T0LYY9"/>
<feature type="signal peptide" evidence="11">
    <location>
        <begin position="1"/>
        <end position="21"/>
    </location>
</feature>
<organism evidence="14 16">
    <name type="scientific">Wallemia mellicola</name>
    <dbReference type="NCBI Taxonomy" id="1708541"/>
    <lineage>
        <taxon>Eukaryota</taxon>
        <taxon>Fungi</taxon>
        <taxon>Dikarya</taxon>
        <taxon>Basidiomycota</taxon>
        <taxon>Wallemiomycotina</taxon>
        <taxon>Wallemiomycetes</taxon>
        <taxon>Wallemiales</taxon>
        <taxon>Wallemiaceae</taxon>
        <taxon>Wallemia</taxon>
    </lineage>
</organism>
<gene>
    <name evidence="14" type="ORF">E3Q01_02614</name>
    <name evidence="13" type="ORF">E3Q03_02659</name>
</gene>
<evidence type="ECO:0000256" key="8">
    <source>
        <dbReference type="ARBA" id="ARBA00036824"/>
    </source>
</evidence>
<evidence type="ECO:0000256" key="5">
    <source>
        <dbReference type="ARBA" id="ARBA00022801"/>
    </source>
</evidence>
<comment type="caution">
    <text evidence="14">The sequence shown here is derived from an EMBL/GenBank/DDBJ whole genome shotgun (WGS) entry which is preliminary data.</text>
</comment>
<evidence type="ECO:0000256" key="6">
    <source>
        <dbReference type="ARBA" id="ARBA00023295"/>
    </source>
</evidence>
<evidence type="ECO:0000256" key="11">
    <source>
        <dbReference type="SAM" id="SignalP"/>
    </source>
</evidence>
<feature type="domain" description="Glycoside hydrolase family 5" evidence="12">
    <location>
        <begin position="88"/>
        <end position="236"/>
    </location>
</feature>
<comment type="subcellular location">
    <subcellularLocation>
        <location evidence="1">Secreted</location>
    </subcellularLocation>
</comment>
<dbReference type="PANTHER" id="PTHR31297:SF1">
    <property type="entry name" value="GLUCAN 1,3-BETA-GLUCOSIDASE I_II-RELATED"/>
    <property type="match status" value="1"/>
</dbReference>
<keyword evidence="5 10" id="KW-0378">Hydrolase</keyword>
<dbReference type="OrthoDB" id="62120at2759"/>
<keyword evidence="4 11" id="KW-0732">Signal</keyword>
<dbReference type="PANTHER" id="PTHR31297">
    <property type="entry name" value="GLUCAN ENDO-1,6-BETA-GLUCOSIDASE B"/>
    <property type="match status" value="1"/>
</dbReference>
<evidence type="ECO:0000256" key="10">
    <source>
        <dbReference type="RuleBase" id="RU361153"/>
    </source>
</evidence>
<name>A0A4T0LYY9_9BASI</name>
<dbReference type="Proteomes" id="UP000305362">
    <property type="component" value="Unassembled WGS sequence"/>
</dbReference>
<evidence type="ECO:0000256" key="2">
    <source>
        <dbReference type="ARBA" id="ARBA00005641"/>
    </source>
</evidence>
<dbReference type="EC" id="3.2.1.58" evidence="9"/>
<keyword evidence="7" id="KW-0961">Cell wall biogenesis/degradation</keyword>
<evidence type="ECO:0000259" key="12">
    <source>
        <dbReference type="Pfam" id="PF00150"/>
    </source>
</evidence>
<keyword evidence="6 10" id="KW-0326">Glycosidase</keyword>
<sequence length="422" mass="47411">MKYLSGLTLAAVLAGLSACSAMPQPAKRAVGDLVRGVNLGGLLVLEPWITPQLFDETGDGRVIDEYTLGQYVDEATAESLISEHLRTFITADDLAQIKAAGLNAVRIPFPHWAAVPTDEPFYDFGRFDKLKEVVGWARDQGIRVWVDLHTARGSQNGFDNSGHKGEATWHTNQDNVNNALDAISALAEEFAKPEYAGAVEVIELMNEPASFLSPDIDGVVRQYYYDGFGRLADSGGQFATGLHDAFEDINSWDGFMTSPDFENIWMDVHRYQVFSPEELSRSDDERIAFACNYGPELEQHSLNHHWTVCGEFTTARTDCATYLNGRDGDLKRWDGSFPGSYYQGGCDYFYGNNGADYPEDYRQFLRKYYEAQIDAFERGSGWFFWTWHTTGPNAADWSYKRMLELGIYPQNPADRIYPNICG</sequence>
<dbReference type="EMBL" id="SPRX01000031">
    <property type="protein sequence ID" value="TIC64624.1"/>
    <property type="molecule type" value="Genomic_DNA"/>
</dbReference>
<dbReference type="GO" id="GO:0004338">
    <property type="term" value="F:glucan exo-1,3-beta-glucosidase activity"/>
    <property type="evidence" value="ECO:0007669"/>
    <property type="project" value="UniProtKB-EC"/>
</dbReference>
<dbReference type="InterPro" id="IPR001547">
    <property type="entry name" value="Glyco_hydro_5"/>
</dbReference>
<evidence type="ECO:0000256" key="9">
    <source>
        <dbReference type="ARBA" id="ARBA00038929"/>
    </source>
</evidence>
<protein>
    <recommendedName>
        <fullName evidence="9">glucan 1,3-beta-glucosidase</fullName>
        <ecNumber evidence="9">3.2.1.58</ecNumber>
    </recommendedName>
</protein>
<evidence type="ECO:0000256" key="1">
    <source>
        <dbReference type="ARBA" id="ARBA00004613"/>
    </source>
</evidence>
<dbReference type="GO" id="GO:0071555">
    <property type="term" value="P:cell wall organization"/>
    <property type="evidence" value="ECO:0007669"/>
    <property type="project" value="UniProtKB-KW"/>
</dbReference>
<evidence type="ECO:0000256" key="3">
    <source>
        <dbReference type="ARBA" id="ARBA00022525"/>
    </source>
</evidence>
<dbReference type="InterPro" id="IPR017853">
    <property type="entry name" value="GH"/>
</dbReference>
<evidence type="ECO:0000313" key="13">
    <source>
        <dbReference type="EMBL" id="TIC61542.1"/>
    </source>
</evidence>
<dbReference type="GO" id="GO:0009251">
    <property type="term" value="P:glucan catabolic process"/>
    <property type="evidence" value="ECO:0007669"/>
    <property type="project" value="TreeGrafter"/>
</dbReference>
<comment type="catalytic activity">
    <reaction evidence="8">
        <text>Successive hydrolysis of beta-D-glucose units from the non-reducing ends of (1-&gt;3)-beta-D-glucans, releasing alpha-glucose.</text>
        <dbReference type="EC" id="3.2.1.58"/>
    </reaction>
</comment>
<dbReference type="PROSITE" id="PS51257">
    <property type="entry name" value="PROKAR_LIPOPROTEIN"/>
    <property type="match status" value="1"/>
</dbReference>
<accession>A0A4T0LYY9</accession>
<dbReference type="EMBL" id="SPRV01000028">
    <property type="protein sequence ID" value="TIC61542.1"/>
    <property type="molecule type" value="Genomic_DNA"/>
</dbReference>
<dbReference type="Pfam" id="PF00150">
    <property type="entry name" value="Cellulase"/>
    <property type="match status" value="1"/>
</dbReference>
<keyword evidence="3" id="KW-0964">Secreted</keyword>
<dbReference type="InterPro" id="IPR050386">
    <property type="entry name" value="Glycosyl_hydrolase_5"/>
</dbReference>
<dbReference type="Gene3D" id="3.20.20.80">
    <property type="entry name" value="Glycosidases"/>
    <property type="match status" value="1"/>
</dbReference>